<evidence type="ECO:0000313" key="1">
    <source>
        <dbReference type="EMBL" id="MDQ0480819.1"/>
    </source>
</evidence>
<name>A0ABU0JXJ4_HATLI</name>
<comment type="caution">
    <text evidence="1">The sequence shown here is derived from an EMBL/GenBank/DDBJ whole genome shotgun (WGS) entry which is preliminary data.</text>
</comment>
<organism evidence="1 2">
    <name type="scientific">Hathewaya limosa</name>
    <name type="common">Clostridium limosum</name>
    <dbReference type="NCBI Taxonomy" id="1536"/>
    <lineage>
        <taxon>Bacteria</taxon>
        <taxon>Bacillati</taxon>
        <taxon>Bacillota</taxon>
        <taxon>Clostridia</taxon>
        <taxon>Eubacteriales</taxon>
        <taxon>Clostridiaceae</taxon>
        <taxon>Hathewaya</taxon>
    </lineage>
</organism>
<evidence type="ECO:0000313" key="2">
    <source>
        <dbReference type="Proteomes" id="UP001224418"/>
    </source>
</evidence>
<dbReference type="Proteomes" id="UP001224418">
    <property type="component" value="Unassembled WGS sequence"/>
</dbReference>
<proteinExistence type="predicted"/>
<protein>
    <submittedName>
        <fullName evidence="1">Uncharacterized protein</fullName>
    </submittedName>
</protein>
<gene>
    <name evidence="1" type="ORF">QOZ93_002569</name>
</gene>
<accession>A0ABU0JXJ4</accession>
<reference evidence="1 2" key="1">
    <citation type="submission" date="2023-07" db="EMBL/GenBank/DDBJ databases">
        <title>Genomic Encyclopedia of Type Strains, Phase IV (KMG-IV): sequencing the most valuable type-strain genomes for metagenomic binning, comparative biology and taxonomic classification.</title>
        <authorList>
            <person name="Goeker M."/>
        </authorList>
    </citation>
    <scope>NUCLEOTIDE SEQUENCE [LARGE SCALE GENOMIC DNA]</scope>
    <source>
        <strain evidence="1 2">DSM 1400</strain>
    </source>
</reference>
<dbReference type="RefSeq" id="WP_307357005.1">
    <property type="nucleotide sequence ID" value="NZ_BAAACJ010000051.1"/>
</dbReference>
<keyword evidence="2" id="KW-1185">Reference proteome</keyword>
<sequence length="40" mass="4469">MPDLDASYDMIFFIGYHAGVGNLQGSWTILIQEEECISFG</sequence>
<dbReference type="EMBL" id="JAUSWN010000029">
    <property type="protein sequence ID" value="MDQ0480819.1"/>
    <property type="molecule type" value="Genomic_DNA"/>
</dbReference>